<gene>
    <name evidence="7" type="primary">atpH</name>
    <name evidence="8" type="ORF">SAMN06296427_10699</name>
</gene>
<comment type="subcellular location">
    <subcellularLocation>
        <location evidence="7">Cell membrane</location>
        <topology evidence="7">Peripheral membrane protein</topology>
    </subcellularLocation>
    <subcellularLocation>
        <location evidence="1">Membrane</location>
    </subcellularLocation>
</comment>
<name>A0A1W2BFD8_9FLAO</name>
<dbReference type="Gene3D" id="1.10.520.20">
    <property type="entry name" value="N-terminal domain of the delta subunit of the F1F0-ATP synthase"/>
    <property type="match status" value="1"/>
</dbReference>
<keyword evidence="7" id="KW-0139">CF(1)</keyword>
<dbReference type="AlphaFoldDB" id="A0A1W2BFD8"/>
<evidence type="ECO:0000256" key="7">
    <source>
        <dbReference type="HAMAP-Rule" id="MF_01416"/>
    </source>
</evidence>
<dbReference type="NCBIfam" id="TIGR01145">
    <property type="entry name" value="ATP_synt_delta"/>
    <property type="match status" value="1"/>
</dbReference>
<dbReference type="GO" id="GO:0046933">
    <property type="term" value="F:proton-transporting ATP synthase activity, rotational mechanism"/>
    <property type="evidence" value="ECO:0007669"/>
    <property type="project" value="UniProtKB-UniRule"/>
</dbReference>
<organism evidence="8 9">
    <name type="scientific">Moheibacter sediminis</name>
    <dbReference type="NCBI Taxonomy" id="1434700"/>
    <lineage>
        <taxon>Bacteria</taxon>
        <taxon>Pseudomonadati</taxon>
        <taxon>Bacteroidota</taxon>
        <taxon>Flavobacteriia</taxon>
        <taxon>Flavobacteriales</taxon>
        <taxon>Weeksellaceae</taxon>
        <taxon>Moheibacter</taxon>
    </lineage>
</organism>
<evidence type="ECO:0000256" key="1">
    <source>
        <dbReference type="ARBA" id="ARBA00004370"/>
    </source>
</evidence>
<dbReference type="PRINTS" id="PR00125">
    <property type="entry name" value="ATPASEDELTA"/>
</dbReference>
<evidence type="ECO:0000256" key="4">
    <source>
        <dbReference type="ARBA" id="ARBA00023065"/>
    </source>
</evidence>
<evidence type="ECO:0000256" key="3">
    <source>
        <dbReference type="ARBA" id="ARBA00022781"/>
    </source>
</evidence>
<dbReference type="InterPro" id="IPR000711">
    <property type="entry name" value="ATPase_OSCP/dsu"/>
</dbReference>
<keyword evidence="9" id="KW-1185">Reference proteome</keyword>
<reference evidence="8 9" key="1">
    <citation type="submission" date="2017-04" db="EMBL/GenBank/DDBJ databases">
        <authorList>
            <person name="Afonso C.L."/>
            <person name="Miller P.J."/>
            <person name="Scott M.A."/>
            <person name="Spackman E."/>
            <person name="Goraichik I."/>
            <person name="Dimitrov K.M."/>
            <person name="Suarez D.L."/>
            <person name="Swayne D.E."/>
        </authorList>
    </citation>
    <scope>NUCLEOTIDE SEQUENCE [LARGE SCALE GENOMIC DNA]</scope>
    <source>
        <strain evidence="8 9">CGMCC 1.12708</strain>
    </source>
</reference>
<dbReference type="GO" id="GO:0005886">
    <property type="term" value="C:plasma membrane"/>
    <property type="evidence" value="ECO:0007669"/>
    <property type="project" value="UniProtKB-SubCell"/>
</dbReference>
<evidence type="ECO:0000256" key="2">
    <source>
        <dbReference type="ARBA" id="ARBA00022448"/>
    </source>
</evidence>
<comment type="function">
    <text evidence="7">F(1)F(0) ATP synthase produces ATP from ADP in the presence of a proton or sodium gradient. F-type ATPases consist of two structural domains, F(1) containing the extramembraneous catalytic core and F(0) containing the membrane proton channel, linked together by a central stalk and a peripheral stalk. During catalysis, ATP synthesis in the catalytic domain of F(1) is coupled via a rotary mechanism of the central stalk subunits to proton translocation.</text>
</comment>
<keyword evidence="5 7" id="KW-0472">Membrane</keyword>
<keyword evidence="3 7" id="KW-0375">Hydrogen ion transport</keyword>
<evidence type="ECO:0000313" key="8">
    <source>
        <dbReference type="EMBL" id="SMC71108.1"/>
    </source>
</evidence>
<dbReference type="STRING" id="1434700.SAMN06296427_10699"/>
<dbReference type="Pfam" id="PF00213">
    <property type="entry name" value="OSCP"/>
    <property type="match status" value="1"/>
</dbReference>
<comment type="function">
    <text evidence="7">This protein is part of the stalk that links CF(0) to CF(1). It either transmits conformational changes from CF(0) to CF(1) or is implicated in proton conduction.</text>
</comment>
<dbReference type="RefSeq" id="WP_084017585.1">
    <property type="nucleotide sequence ID" value="NZ_FWXS01000006.1"/>
</dbReference>
<comment type="similarity">
    <text evidence="7">Belongs to the ATPase delta chain family.</text>
</comment>
<evidence type="ECO:0000256" key="5">
    <source>
        <dbReference type="ARBA" id="ARBA00023136"/>
    </source>
</evidence>
<dbReference type="OrthoDB" id="9802471at2"/>
<keyword evidence="4 7" id="KW-0406">Ion transport</keyword>
<keyword evidence="6 7" id="KW-0066">ATP synthesis</keyword>
<dbReference type="PANTHER" id="PTHR11910">
    <property type="entry name" value="ATP SYNTHASE DELTA CHAIN"/>
    <property type="match status" value="1"/>
</dbReference>
<accession>A0A1W2BFD8</accession>
<keyword evidence="2 7" id="KW-0813">Transport</keyword>
<sequence length="186" mass="21203">MAGFRAAKRYAKGLMQFAVEINQAQQINQEMVDLKNALTDNRELVQFLNSPVLDAKRKNVIAKEIFKDFSQPTQNFIQLVINQGRGSGMKEIAVEYNDLYNKLNNIRIAEVVSAVKLDDAMVQEIVDQAKQTMGAEYSYEIENRVDPNLIGGFILRVGDKQVDSSVRSKLTRLKKQFDKNEYIPKI</sequence>
<dbReference type="SUPFAM" id="SSF47928">
    <property type="entry name" value="N-terminal domain of the delta subunit of the F1F0-ATP synthase"/>
    <property type="match status" value="1"/>
</dbReference>
<keyword evidence="7" id="KW-1003">Cell membrane</keyword>
<dbReference type="EMBL" id="FWXS01000006">
    <property type="protein sequence ID" value="SMC71108.1"/>
    <property type="molecule type" value="Genomic_DNA"/>
</dbReference>
<dbReference type="InterPro" id="IPR026015">
    <property type="entry name" value="ATP_synth_OSCP/delta_N_sf"/>
</dbReference>
<dbReference type="HAMAP" id="MF_01416">
    <property type="entry name" value="ATP_synth_delta_bact"/>
    <property type="match status" value="1"/>
</dbReference>
<evidence type="ECO:0000256" key="6">
    <source>
        <dbReference type="ARBA" id="ARBA00023310"/>
    </source>
</evidence>
<evidence type="ECO:0000313" key="9">
    <source>
        <dbReference type="Proteomes" id="UP000192393"/>
    </source>
</evidence>
<dbReference type="GO" id="GO:0045259">
    <property type="term" value="C:proton-transporting ATP synthase complex"/>
    <property type="evidence" value="ECO:0007669"/>
    <property type="project" value="UniProtKB-KW"/>
</dbReference>
<protein>
    <recommendedName>
        <fullName evidence="7">ATP synthase subunit delta</fullName>
    </recommendedName>
    <alternativeName>
        <fullName evidence="7">ATP synthase F(1) sector subunit delta</fullName>
    </alternativeName>
    <alternativeName>
        <fullName evidence="7">F-type ATPase subunit delta</fullName>
        <shortName evidence="7">F-ATPase subunit delta</shortName>
    </alternativeName>
</protein>
<proteinExistence type="inferred from homology"/>
<dbReference type="Proteomes" id="UP000192393">
    <property type="component" value="Unassembled WGS sequence"/>
</dbReference>